<organism evidence="1 2">
    <name type="scientific">Sphingobium rhizovicinum</name>
    <dbReference type="NCBI Taxonomy" id="432308"/>
    <lineage>
        <taxon>Bacteria</taxon>
        <taxon>Pseudomonadati</taxon>
        <taxon>Pseudomonadota</taxon>
        <taxon>Alphaproteobacteria</taxon>
        <taxon>Sphingomonadales</taxon>
        <taxon>Sphingomonadaceae</taxon>
        <taxon>Sphingobium</taxon>
    </lineage>
</organism>
<dbReference type="PANTHER" id="PTHR10091">
    <property type="entry name" value="ALDOSE-1-EPIMERASE"/>
    <property type="match status" value="1"/>
</dbReference>
<evidence type="ECO:0000313" key="1">
    <source>
        <dbReference type="EMBL" id="MFC3440955.1"/>
    </source>
</evidence>
<dbReference type="RefSeq" id="WP_380797692.1">
    <property type="nucleotide sequence ID" value="NZ_JBHRVU010000004.1"/>
</dbReference>
<dbReference type="PANTHER" id="PTHR10091:SF45">
    <property type="entry name" value="ALDOSE 1-EPIMERASE"/>
    <property type="match status" value="1"/>
</dbReference>
<dbReference type="Proteomes" id="UP001595681">
    <property type="component" value="Unassembled WGS sequence"/>
</dbReference>
<dbReference type="CDD" id="cd09021">
    <property type="entry name" value="Aldose_epim_Ec_YphB"/>
    <property type="match status" value="1"/>
</dbReference>
<protein>
    <submittedName>
        <fullName evidence="1">Aldose 1-epimerase</fullName>
    </submittedName>
</protein>
<dbReference type="Gene3D" id="2.70.98.10">
    <property type="match status" value="1"/>
</dbReference>
<dbReference type="InterPro" id="IPR008183">
    <property type="entry name" value="Aldose_1/G6P_1-epimerase"/>
</dbReference>
<dbReference type="InterPro" id="IPR014718">
    <property type="entry name" value="GH-type_carb-bd"/>
</dbReference>
<sequence length="296" mass="31962">MSKDRIILRAGGLEAALSPAVGGSLLYLALDGVDLMRRAPEGAGDPLAMASFPLIPYANRIADGRFTVDGDEYQLPLNFGDHPHSIHGFGWQTPWTANETGPDAARLVQTHAGDAGWPWPYRAEQHIALTPSQLSMSLSLTNFGDAPMPASLGFHPYFLADEATTLRFDARSLWLSTPDMLPEREAPADMLGDWSRPGIVRGDTLIDNAYAGWSGPAIVERGDGLRLTLTAQGADWLHVYRPPNSQDFCLEPVSHMPDAINRSGMAMVAPGDSAQLSMTIAIDRIDQTLSKSVSIA</sequence>
<accession>A0ABV7NCH6</accession>
<dbReference type="SUPFAM" id="SSF74650">
    <property type="entry name" value="Galactose mutarotase-like"/>
    <property type="match status" value="1"/>
</dbReference>
<dbReference type="InterPro" id="IPR011013">
    <property type="entry name" value="Gal_mutarotase_sf_dom"/>
</dbReference>
<reference evidence="2" key="1">
    <citation type="journal article" date="2019" name="Int. J. Syst. Evol. Microbiol.">
        <title>The Global Catalogue of Microorganisms (GCM) 10K type strain sequencing project: providing services to taxonomists for standard genome sequencing and annotation.</title>
        <authorList>
            <consortium name="The Broad Institute Genomics Platform"/>
            <consortium name="The Broad Institute Genome Sequencing Center for Infectious Disease"/>
            <person name="Wu L."/>
            <person name="Ma J."/>
        </authorList>
    </citation>
    <scope>NUCLEOTIDE SEQUENCE [LARGE SCALE GENOMIC DNA]</scope>
    <source>
        <strain evidence="2">CCM 7491</strain>
    </source>
</reference>
<proteinExistence type="predicted"/>
<dbReference type="Pfam" id="PF01263">
    <property type="entry name" value="Aldose_epim"/>
    <property type="match status" value="1"/>
</dbReference>
<comment type="caution">
    <text evidence="1">The sequence shown here is derived from an EMBL/GenBank/DDBJ whole genome shotgun (WGS) entry which is preliminary data.</text>
</comment>
<gene>
    <name evidence="1" type="ORF">ACFOKF_07050</name>
</gene>
<keyword evidence="2" id="KW-1185">Reference proteome</keyword>
<dbReference type="EMBL" id="JBHRVU010000004">
    <property type="protein sequence ID" value="MFC3440955.1"/>
    <property type="molecule type" value="Genomic_DNA"/>
</dbReference>
<name>A0ABV7NCH6_9SPHN</name>
<evidence type="ECO:0000313" key="2">
    <source>
        <dbReference type="Proteomes" id="UP001595681"/>
    </source>
</evidence>